<dbReference type="PANTHER" id="PTHR42887">
    <property type="entry name" value="OS12G0638800 PROTEIN"/>
    <property type="match status" value="1"/>
</dbReference>
<evidence type="ECO:0000313" key="2">
    <source>
        <dbReference type="EMBL" id="GAH02961.1"/>
    </source>
</evidence>
<organism evidence="2">
    <name type="scientific">marine sediment metagenome</name>
    <dbReference type="NCBI Taxonomy" id="412755"/>
    <lineage>
        <taxon>unclassified sequences</taxon>
        <taxon>metagenomes</taxon>
        <taxon>ecological metagenomes</taxon>
    </lineage>
</organism>
<sequence length="278" mass="31064">MAAGRAAELGAKVVLIEKNETLGKKLMITGKGRCNFTHNEFDIRKFTEKFGRNGRFLYSALSVFGAREVIDFFESRGVKGRVEQGDRIFPEKGNAQDILNVLIKYLAEGKVNILLNSEVTGFKQEKGKIFQVLLRDCQISAGKFIICTGGKSYPQTGSTGNGYQWAEQLGHTVIPPVPALNPIKTSDGWVKELQGLSLKNVSLQLFQNNKKQDERFGEMLFTHFGVSGPIVMDMSKTIGELLKNGPAKLILNLKPALDFKKLGQRIQRDFEKYKGRIF</sequence>
<protein>
    <recommendedName>
        <fullName evidence="1">RsdA/BaiN/AoA(So)-like Rossmann fold-like domain-containing protein</fullName>
    </recommendedName>
</protein>
<dbReference type="InterPro" id="IPR004792">
    <property type="entry name" value="BaiN-like"/>
</dbReference>
<evidence type="ECO:0000259" key="1">
    <source>
        <dbReference type="Pfam" id="PF03486"/>
    </source>
</evidence>
<feature type="domain" description="RsdA/BaiN/AoA(So)-like Rossmann fold-like" evidence="1">
    <location>
        <begin position="1"/>
        <end position="212"/>
    </location>
</feature>
<name>X1C4K5_9ZZZZ</name>
<dbReference type="Pfam" id="PF03486">
    <property type="entry name" value="HI0933_like"/>
    <property type="match status" value="1"/>
</dbReference>
<accession>X1C4K5</accession>
<dbReference type="InterPro" id="IPR057661">
    <property type="entry name" value="RsdA/BaiN/AoA(So)_Rossmann"/>
</dbReference>
<dbReference type="SUPFAM" id="SSF51905">
    <property type="entry name" value="FAD/NAD(P)-binding domain"/>
    <property type="match status" value="1"/>
</dbReference>
<feature type="non-terminal residue" evidence="2">
    <location>
        <position position="278"/>
    </location>
</feature>
<dbReference type="InterPro" id="IPR036188">
    <property type="entry name" value="FAD/NAD-bd_sf"/>
</dbReference>
<reference evidence="2" key="1">
    <citation type="journal article" date="2014" name="Front. Microbiol.">
        <title>High frequency of phylogenetically diverse reductive dehalogenase-homologous genes in deep subseafloor sedimentary metagenomes.</title>
        <authorList>
            <person name="Kawai M."/>
            <person name="Futagami T."/>
            <person name="Toyoda A."/>
            <person name="Takaki Y."/>
            <person name="Nishi S."/>
            <person name="Hori S."/>
            <person name="Arai W."/>
            <person name="Tsubouchi T."/>
            <person name="Morono Y."/>
            <person name="Uchiyama I."/>
            <person name="Ito T."/>
            <person name="Fujiyama A."/>
            <person name="Inagaki F."/>
            <person name="Takami H."/>
        </authorList>
    </citation>
    <scope>NUCLEOTIDE SEQUENCE</scope>
    <source>
        <strain evidence="2">Expedition CK06-06</strain>
    </source>
</reference>
<comment type="caution">
    <text evidence="2">The sequence shown here is derived from an EMBL/GenBank/DDBJ whole genome shotgun (WGS) entry which is preliminary data.</text>
</comment>
<proteinExistence type="predicted"/>
<dbReference type="NCBIfam" id="TIGR00275">
    <property type="entry name" value="aminoacetone oxidase family FAD-binding enzyme"/>
    <property type="match status" value="1"/>
</dbReference>
<dbReference type="PANTHER" id="PTHR42887:SF2">
    <property type="entry name" value="OS12G0638800 PROTEIN"/>
    <property type="match status" value="1"/>
</dbReference>
<dbReference type="AlphaFoldDB" id="X1C4K5"/>
<dbReference type="EMBL" id="BART01025613">
    <property type="protein sequence ID" value="GAH02961.1"/>
    <property type="molecule type" value="Genomic_DNA"/>
</dbReference>
<gene>
    <name evidence="2" type="ORF">S01H4_45932</name>
</gene>
<dbReference type="Gene3D" id="3.50.50.60">
    <property type="entry name" value="FAD/NAD(P)-binding domain"/>
    <property type="match status" value="1"/>
</dbReference>
<dbReference type="SUPFAM" id="SSF160996">
    <property type="entry name" value="HI0933 insert domain-like"/>
    <property type="match status" value="1"/>
</dbReference>